<dbReference type="CDD" id="cd05233">
    <property type="entry name" value="SDR_c"/>
    <property type="match status" value="1"/>
</dbReference>
<evidence type="ECO:0000256" key="3">
    <source>
        <dbReference type="ARBA" id="ARBA00023002"/>
    </source>
</evidence>
<evidence type="ECO:0000256" key="4">
    <source>
        <dbReference type="ARBA" id="ARBA00023027"/>
    </source>
</evidence>
<accession>A0A1L9S4Q7</accession>
<dbReference type="PROSITE" id="PS00061">
    <property type="entry name" value="ADH_SHORT"/>
    <property type="match status" value="1"/>
</dbReference>
<keyword evidence="3" id="KW-0560">Oxidoreductase</keyword>
<dbReference type="InterPro" id="IPR036291">
    <property type="entry name" value="NAD(P)-bd_dom_sf"/>
</dbReference>
<dbReference type="Pfam" id="PF13561">
    <property type="entry name" value="adh_short_C2"/>
    <property type="match status" value="1"/>
</dbReference>
<proteinExistence type="inferred from homology"/>
<evidence type="ECO:0000313" key="6">
    <source>
        <dbReference type="EMBL" id="OJJ42137.1"/>
    </source>
</evidence>
<dbReference type="AlphaFoldDB" id="A0A1L9S4Q7"/>
<protein>
    <recommendedName>
        <fullName evidence="5">Ketoreductase domain-containing protein</fullName>
    </recommendedName>
</protein>
<keyword evidence="4" id="KW-0520">NAD</keyword>
<evidence type="ECO:0000313" key="7">
    <source>
        <dbReference type="Proteomes" id="UP000184188"/>
    </source>
</evidence>
<dbReference type="PRINTS" id="PR00080">
    <property type="entry name" value="SDRFAMILY"/>
</dbReference>
<dbReference type="Proteomes" id="UP000184188">
    <property type="component" value="Unassembled WGS sequence"/>
</dbReference>
<dbReference type="FunFam" id="3.40.50.720:FF:000084">
    <property type="entry name" value="Short-chain dehydrogenase reductase"/>
    <property type="match status" value="1"/>
</dbReference>
<organism evidence="6 7">
    <name type="scientific">Penicilliopsis zonata CBS 506.65</name>
    <dbReference type="NCBI Taxonomy" id="1073090"/>
    <lineage>
        <taxon>Eukaryota</taxon>
        <taxon>Fungi</taxon>
        <taxon>Dikarya</taxon>
        <taxon>Ascomycota</taxon>
        <taxon>Pezizomycotina</taxon>
        <taxon>Eurotiomycetes</taxon>
        <taxon>Eurotiomycetidae</taxon>
        <taxon>Eurotiales</taxon>
        <taxon>Aspergillaceae</taxon>
        <taxon>Penicilliopsis</taxon>
    </lineage>
</organism>
<reference evidence="7" key="1">
    <citation type="journal article" date="2017" name="Genome Biol.">
        <title>Comparative genomics reveals high biological diversity and specific adaptations in the industrially and medically important fungal genus Aspergillus.</title>
        <authorList>
            <person name="de Vries R.P."/>
            <person name="Riley R."/>
            <person name="Wiebenga A."/>
            <person name="Aguilar-Osorio G."/>
            <person name="Amillis S."/>
            <person name="Uchima C.A."/>
            <person name="Anderluh G."/>
            <person name="Asadollahi M."/>
            <person name="Askin M."/>
            <person name="Barry K."/>
            <person name="Battaglia E."/>
            <person name="Bayram O."/>
            <person name="Benocci T."/>
            <person name="Braus-Stromeyer S.A."/>
            <person name="Caldana C."/>
            <person name="Canovas D."/>
            <person name="Cerqueira G.C."/>
            <person name="Chen F."/>
            <person name="Chen W."/>
            <person name="Choi C."/>
            <person name="Clum A."/>
            <person name="Dos Santos R.A."/>
            <person name="Damasio A.R."/>
            <person name="Diallinas G."/>
            <person name="Emri T."/>
            <person name="Fekete E."/>
            <person name="Flipphi M."/>
            <person name="Freyberg S."/>
            <person name="Gallo A."/>
            <person name="Gournas C."/>
            <person name="Habgood R."/>
            <person name="Hainaut M."/>
            <person name="Harispe M.L."/>
            <person name="Henrissat B."/>
            <person name="Hilden K.S."/>
            <person name="Hope R."/>
            <person name="Hossain A."/>
            <person name="Karabika E."/>
            <person name="Karaffa L."/>
            <person name="Karanyi Z."/>
            <person name="Krasevec N."/>
            <person name="Kuo A."/>
            <person name="Kusch H."/>
            <person name="LaButti K."/>
            <person name="Lagendijk E.L."/>
            <person name="Lapidus A."/>
            <person name="Levasseur A."/>
            <person name="Lindquist E."/>
            <person name="Lipzen A."/>
            <person name="Logrieco A.F."/>
            <person name="MacCabe A."/>
            <person name="Maekelae M.R."/>
            <person name="Malavazi I."/>
            <person name="Melin P."/>
            <person name="Meyer V."/>
            <person name="Mielnichuk N."/>
            <person name="Miskei M."/>
            <person name="Molnar A.P."/>
            <person name="Mule G."/>
            <person name="Ngan C.Y."/>
            <person name="Orejas M."/>
            <person name="Orosz E."/>
            <person name="Ouedraogo J.P."/>
            <person name="Overkamp K.M."/>
            <person name="Park H.-S."/>
            <person name="Perrone G."/>
            <person name="Piumi F."/>
            <person name="Punt P.J."/>
            <person name="Ram A.F."/>
            <person name="Ramon A."/>
            <person name="Rauscher S."/>
            <person name="Record E."/>
            <person name="Riano-Pachon D.M."/>
            <person name="Robert V."/>
            <person name="Roehrig J."/>
            <person name="Ruller R."/>
            <person name="Salamov A."/>
            <person name="Salih N.S."/>
            <person name="Samson R.A."/>
            <person name="Sandor E."/>
            <person name="Sanguinetti M."/>
            <person name="Schuetze T."/>
            <person name="Sepcic K."/>
            <person name="Shelest E."/>
            <person name="Sherlock G."/>
            <person name="Sophianopoulou V."/>
            <person name="Squina F.M."/>
            <person name="Sun H."/>
            <person name="Susca A."/>
            <person name="Todd R.B."/>
            <person name="Tsang A."/>
            <person name="Unkles S.E."/>
            <person name="van de Wiele N."/>
            <person name="van Rossen-Uffink D."/>
            <person name="Oliveira J.V."/>
            <person name="Vesth T.C."/>
            <person name="Visser J."/>
            <person name="Yu J.-H."/>
            <person name="Zhou M."/>
            <person name="Andersen M.R."/>
            <person name="Archer D.B."/>
            <person name="Baker S.E."/>
            <person name="Benoit I."/>
            <person name="Brakhage A.A."/>
            <person name="Braus G.H."/>
            <person name="Fischer R."/>
            <person name="Frisvad J.C."/>
            <person name="Goldman G.H."/>
            <person name="Houbraken J."/>
            <person name="Oakley B."/>
            <person name="Pocsi I."/>
            <person name="Scazzocchio C."/>
            <person name="Seiboth B."/>
            <person name="vanKuyk P.A."/>
            <person name="Wortman J."/>
            <person name="Dyer P.S."/>
            <person name="Grigoriev I.V."/>
        </authorList>
    </citation>
    <scope>NUCLEOTIDE SEQUENCE [LARGE SCALE GENOMIC DNA]</scope>
    <source>
        <strain evidence="7">CBS 506.65</strain>
    </source>
</reference>
<dbReference type="PRINTS" id="PR00081">
    <property type="entry name" value="GDHRDH"/>
</dbReference>
<dbReference type="GO" id="GO:0016491">
    <property type="term" value="F:oxidoreductase activity"/>
    <property type="evidence" value="ECO:0007669"/>
    <property type="project" value="UniProtKB-KW"/>
</dbReference>
<dbReference type="InterPro" id="IPR057326">
    <property type="entry name" value="KR_dom"/>
</dbReference>
<dbReference type="PANTHER" id="PTHR24321:SF8">
    <property type="entry name" value="ESTRADIOL 17-BETA-DEHYDROGENASE 8-RELATED"/>
    <property type="match status" value="1"/>
</dbReference>
<dbReference type="GeneID" id="34610791"/>
<keyword evidence="7" id="KW-1185">Reference proteome</keyword>
<dbReference type="EMBL" id="KV878367">
    <property type="protein sequence ID" value="OJJ42137.1"/>
    <property type="molecule type" value="Genomic_DNA"/>
</dbReference>
<dbReference type="OrthoDB" id="417891at2759"/>
<comment type="similarity">
    <text evidence="1">Belongs to the short-chain dehydrogenases/reductases (SDR) family.</text>
</comment>
<evidence type="ECO:0000259" key="5">
    <source>
        <dbReference type="SMART" id="SM00822"/>
    </source>
</evidence>
<evidence type="ECO:0000256" key="1">
    <source>
        <dbReference type="ARBA" id="ARBA00006484"/>
    </source>
</evidence>
<dbReference type="NCBIfam" id="NF005559">
    <property type="entry name" value="PRK07231.1"/>
    <property type="match status" value="1"/>
</dbReference>
<keyword evidence="2" id="KW-0521">NADP</keyword>
<dbReference type="InterPro" id="IPR020904">
    <property type="entry name" value="Sc_DH/Rdtase_CS"/>
</dbReference>
<evidence type="ECO:0000256" key="2">
    <source>
        <dbReference type="ARBA" id="ARBA00022857"/>
    </source>
</evidence>
<dbReference type="InterPro" id="IPR002347">
    <property type="entry name" value="SDR_fam"/>
</dbReference>
<dbReference type="RefSeq" id="XP_022576647.1">
    <property type="nucleotide sequence ID" value="XM_022724326.1"/>
</dbReference>
<sequence>MATDAAPIFPVLQDKVAIVTGAAQGMGLATAEVFLRAGAKVVLADIQARLGEEVSQELALLGPVHFVATDISKSEEVQDLVAEAVRVFGRLDVAVNNAGLTPDRTALLEFDEAYWRRLLDVNLTGTALCCKYEMQQMRAQSPPGGAIVNIASVNAYMPQPNMPAYTAAKHALLGLTKHAAAEGGPVGIRVNAVAPGAIVSELLAKGLEIMGTTPDEFAPKVSSLSRFGHAHEVAQGSLWLASPAASYVTGICLPIDGGFLSKW</sequence>
<dbReference type="STRING" id="1073090.A0A1L9S4Q7"/>
<dbReference type="Gene3D" id="3.40.50.720">
    <property type="entry name" value="NAD(P)-binding Rossmann-like Domain"/>
    <property type="match status" value="1"/>
</dbReference>
<name>A0A1L9S4Q7_9EURO</name>
<dbReference type="VEuPathDB" id="FungiDB:ASPZODRAFT_137452"/>
<gene>
    <name evidence="6" type="ORF">ASPZODRAFT_137452</name>
</gene>
<dbReference type="SMART" id="SM00822">
    <property type="entry name" value="PKS_KR"/>
    <property type="match status" value="1"/>
</dbReference>
<dbReference type="SUPFAM" id="SSF51735">
    <property type="entry name" value="NAD(P)-binding Rossmann-fold domains"/>
    <property type="match status" value="1"/>
</dbReference>
<feature type="domain" description="Ketoreductase" evidence="5">
    <location>
        <begin position="15"/>
        <end position="196"/>
    </location>
</feature>
<dbReference type="PANTHER" id="PTHR24321">
    <property type="entry name" value="DEHYDROGENASES, SHORT CHAIN"/>
    <property type="match status" value="1"/>
</dbReference>